<dbReference type="Proteomes" id="UP000005018">
    <property type="component" value="Chromosome 1"/>
</dbReference>
<proteinExistence type="predicted"/>
<dbReference type="PANTHER" id="PTHR12436:SF4">
    <property type="entry name" value="LEUKOCYTE RECEPTOR CLUSTER MEMBER 8"/>
    <property type="match status" value="1"/>
</dbReference>
<feature type="compositionally biased region" description="Polar residues" evidence="1">
    <location>
        <begin position="1"/>
        <end position="12"/>
    </location>
</feature>
<evidence type="ECO:0000256" key="1">
    <source>
        <dbReference type="SAM" id="MobiDB-lite"/>
    </source>
</evidence>
<feature type="region of interest" description="Disordered" evidence="1">
    <location>
        <begin position="334"/>
        <end position="402"/>
    </location>
</feature>
<evidence type="ECO:0000259" key="2">
    <source>
        <dbReference type="Pfam" id="PF03399"/>
    </source>
</evidence>
<gene>
    <name evidence="3" type="ORF">CORT_0A05650</name>
</gene>
<dbReference type="InterPro" id="IPR045107">
    <property type="entry name" value="SAC3/GANP/THP3"/>
</dbReference>
<sequence length="691" mass="78787">MANYNEVQPNTFKSKSKRKKHGGGKRGGENRRGGNRSGHGGSFNQEGSNRGNKYSAAYEREWNNEDYQNQNHTINSNSFTDVNNSSTENTFAEDDYNPNNVSAQKELTQTQPTNYSSISRRDRRDDATSVHSSHDSQGRSSNSTQRYTNASPRRRSTSGGETNAKQAQPASTKASNDQKSPDTPYLRFIARKLEASKHLPSYLQEAAKAQLAFILTEAARKQLTDRNDWSKQKIPLLDGGGELLLQWEKENGVIGGPNTLNETSSSLSHQVTENHNDSQTANFPTNNALSRQESAKHERFGNRRRESDEEIMVLDAAFPTPVGEDSRRYLNSTQGDITAPRGGITTPQTISHPAINSKRVANEDYASNERKRQRAERFEVTNFSSTPRPIPKNEQNGGPVVGLNTNLEKSYLRLTSEPDPYKVRPQYILEKSVEYVLRKYNSMRGKEALNYLNDQFKSIRQDLTVQHIKNDFAIAVYEQNARLSLKHDDLGEFNQCLGQLKFLYNYKRQSSPEWSKRFISSEVEMICYKIVYMMITNNNSEICKIKLSLLEDYGGFQRNDANVVYFRFISSLFKLNTYKMFNNCFKFYEEISKYEGLEDVRLALKVISSFLDYKVRLSGLYIICGANRTGMKMESLQSMLRFQDRKECEVFLQQLHLDTFVAKGDFQAFKAKGAVKTLYKKSAKIDIKGQI</sequence>
<dbReference type="KEGG" id="cot:CORT_0A05650"/>
<protein>
    <recommendedName>
        <fullName evidence="2">SAC3/GANP/THP3 conserved domain-containing protein</fullName>
    </recommendedName>
</protein>
<feature type="domain" description="SAC3/GANP/THP3 conserved" evidence="2">
    <location>
        <begin position="411"/>
        <end position="658"/>
    </location>
</feature>
<evidence type="ECO:0000313" key="3">
    <source>
        <dbReference type="EMBL" id="CCG20952.1"/>
    </source>
</evidence>
<feature type="compositionally biased region" description="Polar residues" evidence="1">
    <location>
        <begin position="97"/>
        <end position="118"/>
    </location>
</feature>
<name>H8WY05_CANO9</name>
<feature type="region of interest" description="Disordered" evidence="1">
    <location>
        <begin position="1"/>
        <end position="182"/>
    </location>
</feature>
<evidence type="ECO:0000313" key="4">
    <source>
        <dbReference type="Proteomes" id="UP000005018"/>
    </source>
</evidence>
<reference evidence="3 4" key="1">
    <citation type="journal article" date="2012" name="PLoS ONE">
        <title>Sequence and analysis of the genome of the pathogenic yeast Candida orthopsilosis.</title>
        <authorList>
            <person name="Riccombeni A."/>
            <person name="Vidanes G."/>
            <person name="Proux-Wera E."/>
            <person name="Wolfe K.H."/>
            <person name="Butler G."/>
        </authorList>
    </citation>
    <scope>NUCLEOTIDE SEQUENCE [LARGE SCALE GENOMIC DNA]</scope>
    <source>
        <strain evidence="3 4">Co 90-125</strain>
    </source>
</reference>
<keyword evidence="4" id="KW-1185">Reference proteome</keyword>
<feature type="compositionally biased region" description="Basic residues" evidence="1">
    <location>
        <begin position="14"/>
        <end position="24"/>
    </location>
</feature>
<feature type="compositionally biased region" description="Polar residues" evidence="1">
    <location>
        <begin position="43"/>
        <end position="52"/>
    </location>
</feature>
<dbReference type="EMBL" id="HE681719">
    <property type="protein sequence ID" value="CCG20952.1"/>
    <property type="molecule type" value="Genomic_DNA"/>
</dbReference>
<feature type="compositionally biased region" description="Basic and acidic residues" evidence="1">
    <location>
        <begin position="367"/>
        <end position="379"/>
    </location>
</feature>
<feature type="compositionally biased region" description="Polar residues" evidence="1">
    <location>
        <begin position="65"/>
        <end position="90"/>
    </location>
</feature>
<dbReference type="PANTHER" id="PTHR12436">
    <property type="entry name" value="80 KDA MCM3-ASSOCIATED PROTEIN"/>
    <property type="match status" value="1"/>
</dbReference>
<dbReference type="RefSeq" id="XP_003866392.1">
    <property type="nucleotide sequence ID" value="XM_003866344.1"/>
</dbReference>
<dbReference type="Gene3D" id="1.25.40.990">
    <property type="match status" value="1"/>
</dbReference>
<feature type="compositionally biased region" description="Polar residues" evidence="1">
    <location>
        <begin position="138"/>
        <end position="178"/>
    </location>
</feature>
<accession>H8WY05</accession>
<dbReference type="GeneID" id="14537062"/>
<dbReference type="InterPro" id="IPR005062">
    <property type="entry name" value="SAC3/GANP/THP3_conserved"/>
</dbReference>
<dbReference type="GO" id="GO:0005634">
    <property type="term" value="C:nucleus"/>
    <property type="evidence" value="ECO:0007669"/>
    <property type="project" value="TreeGrafter"/>
</dbReference>
<organism evidence="3 4">
    <name type="scientific">Candida orthopsilosis (strain 90-125)</name>
    <name type="common">Yeast</name>
    <dbReference type="NCBI Taxonomy" id="1136231"/>
    <lineage>
        <taxon>Eukaryota</taxon>
        <taxon>Fungi</taxon>
        <taxon>Dikarya</taxon>
        <taxon>Ascomycota</taxon>
        <taxon>Saccharomycotina</taxon>
        <taxon>Pichiomycetes</taxon>
        <taxon>Debaryomycetaceae</taxon>
        <taxon>Candida/Lodderomyces clade</taxon>
        <taxon>Candida</taxon>
    </lineage>
</organism>
<dbReference type="HOGENOM" id="CLU_398473_0_0_1"/>
<dbReference type="Pfam" id="PF03399">
    <property type="entry name" value="SAC3_GANP"/>
    <property type="match status" value="1"/>
</dbReference>
<dbReference type="eggNOG" id="KOG1861">
    <property type="taxonomic scope" value="Eukaryota"/>
</dbReference>
<dbReference type="AlphaFoldDB" id="H8WY05"/>
<dbReference type="OrthoDB" id="199574at2759"/>
<feature type="compositionally biased region" description="Basic and acidic residues" evidence="1">
    <location>
        <begin position="119"/>
        <end position="137"/>
    </location>
</feature>